<gene>
    <name evidence="1" type="ORF">NE237_019915</name>
</gene>
<proteinExistence type="predicted"/>
<sequence length="107" mass="11847">MVKPIEEVMESEMRCCGSSTDDAEGRGKLKAKIACNSLKLCMMTQLEPKPQNSKAPRVRHLRAHRWQRSCKFDIKAARNFGGEHRNTAQTVSDTVVAGKIVAMADSA</sequence>
<dbReference type="AlphaFoldDB" id="A0A9Q0K2Y6"/>
<dbReference type="EMBL" id="JAMYWD010000009">
    <property type="protein sequence ID" value="KAJ4960005.1"/>
    <property type="molecule type" value="Genomic_DNA"/>
</dbReference>
<reference evidence="1" key="1">
    <citation type="journal article" date="2023" name="Plant J.">
        <title>The genome of the king protea, Protea cynaroides.</title>
        <authorList>
            <person name="Chang J."/>
            <person name="Duong T.A."/>
            <person name="Schoeman C."/>
            <person name="Ma X."/>
            <person name="Roodt D."/>
            <person name="Barker N."/>
            <person name="Li Z."/>
            <person name="Van de Peer Y."/>
            <person name="Mizrachi E."/>
        </authorList>
    </citation>
    <scope>NUCLEOTIDE SEQUENCE</scope>
    <source>
        <tissue evidence="1">Young leaves</tissue>
    </source>
</reference>
<organism evidence="1 2">
    <name type="scientific">Protea cynaroides</name>
    <dbReference type="NCBI Taxonomy" id="273540"/>
    <lineage>
        <taxon>Eukaryota</taxon>
        <taxon>Viridiplantae</taxon>
        <taxon>Streptophyta</taxon>
        <taxon>Embryophyta</taxon>
        <taxon>Tracheophyta</taxon>
        <taxon>Spermatophyta</taxon>
        <taxon>Magnoliopsida</taxon>
        <taxon>Proteales</taxon>
        <taxon>Proteaceae</taxon>
        <taxon>Protea</taxon>
    </lineage>
</organism>
<name>A0A9Q0K2Y6_9MAGN</name>
<dbReference type="Proteomes" id="UP001141806">
    <property type="component" value="Unassembled WGS sequence"/>
</dbReference>
<protein>
    <submittedName>
        <fullName evidence="1">Uncharacterized protein</fullName>
    </submittedName>
</protein>
<comment type="caution">
    <text evidence="1">The sequence shown here is derived from an EMBL/GenBank/DDBJ whole genome shotgun (WGS) entry which is preliminary data.</text>
</comment>
<accession>A0A9Q0K2Y6</accession>
<evidence type="ECO:0000313" key="2">
    <source>
        <dbReference type="Proteomes" id="UP001141806"/>
    </source>
</evidence>
<evidence type="ECO:0000313" key="1">
    <source>
        <dbReference type="EMBL" id="KAJ4960005.1"/>
    </source>
</evidence>
<keyword evidence="2" id="KW-1185">Reference proteome</keyword>